<dbReference type="PANTHER" id="PTHR35371:SF1">
    <property type="entry name" value="BLR7753 PROTEIN"/>
    <property type="match status" value="1"/>
</dbReference>
<dbReference type="SUPFAM" id="SSF161084">
    <property type="entry name" value="MAPEG domain-like"/>
    <property type="match status" value="1"/>
</dbReference>
<dbReference type="Pfam" id="PF01124">
    <property type="entry name" value="MAPEG"/>
    <property type="match status" value="1"/>
</dbReference>
<evidence type="ECO:0000256" key="2">
    <source>
        <dbReference type="ARBA" id="ARBA00022692"/>
    </source>
</evidence>
<organism evidence="6 7">
    <name type="scientific">Rhodalgimonas zhirmunskyi</name>
    <dbReference type="NCBI Taxonomy" id="2964767"/>
    <lineage>
        <taxon>Bacteria</taxon>
        <taxon>Pseudomonadati</taxon>
        <taxon>Pseudomonadota</taxon>
        <taxon>Alphaproteobacteria</taxon>
        <taxon>Rhodobacterales</taxon>
        <taxon>Roseobacteraceae</taxon>
        <taxon>Rhodalgimonas</taxon>
    </lineage>
</organism>
<dbReference type="RefSeq" id="WP_317626332.1">
    <property type="nucleotide sequence ID" value="NZ_JANFFA010000003.1"/>
</dbReference>
<protein>
    <submittedName>
        <fullName evidence="6">MAPEG family protein</fullName>
    </submittedName>
</protein>
<sequence length="130" mass="14059">MSTELTMLVLALFLHMALMVLYSIRANRELGSSYPLSPRDKDAPEMSPPLGRLKRAVGNSFESLIMFAPAVVILILADKTSGATSGASVVFVCARLLYIPAYVMGLVPWRSLIWGVGFFATLALLLAALI</sequence>
<feature type="transmembrane region" description="Helical" evidence="5">
    <location>
        <begin position="112"/>
        <end position="129"/>
    </location>
</feature>
<keyword evidence="3 5" id="KW-1133">Transmembrane helix</keyword>
<dbReference type="GO" id="GO:0016020">
    <property type="term" value="C:membrane"/>
    <property type="evidence" value="ECO:0007669"/>
    <property type="project" value="UniProtKB-SubCell"/>
</dbReference>
<proteinExistence type="predicted"/>
<dbReference type="InterPro" id="IPR001129">
    <property type="entry name" value="Membr-assoc_MAPEG"/>
</dbReference>
<dbReference type="Gene3D" id="1.20.120.550">
    <property type="entry name" value="Membrane associated eicosanoid/glutathione metabolism-like domain"/>
    <property type="match status" value="1"/>
</dbReference>
<reference evidence="6" key="2">
    <citation type="submission" date="2023-04" db="EMBL/GenBank/DDBJ databases">
        <title>'Rhodoalgimonas zhirmunskyi' gen. nov., isolated from a red alga.</title>
        <authorList>
            <person name="Nedashkovskaya O.I."/>
            <person name="Otstavnykh N.Y."/>
            <person name="Bystritskaya E.P."/>
            <person name="Balabanova L.A."/>
            <person name="Isaeva M.P."/>
        </authorList>
    </citation>
    <scope>NUCLEOTIDE SEQUENCE</scope>
    <source>
        <strain evidence="6">10Alg 79</strain>
    </source>
</reference>
<comment type="subcellular location">
    <subcellularLocation>
        <location evidence="1">Membrane</location>
    </subcellularLocation>
</comment>
<dbReference type="EMBL" id="JANFFA010000003">
    <property type="protein sequence ID" value="MDQ2094716.1"/>
    <property type="molecule type" value="Genomic_DNA"/>
</dbReference>
<dbReference type="Proteomes" id="UP001227162">
    <property type="component" value="Unassembled WGS sequence"/>
</dbReference>
<accession>A0AAJ1X5P9</accession>
<evidence type="ECO:0000256" key="4">
    <source>
        <dbReference type="ARBA" id="ARBA00023136"/>
    </source>
</evidence>
<evidence type="ECO:0000256" key="5">
    <source>
        <dbReference type="SAM" id="Phobius"/>
    </source>
</evidence>
<feature type="transmembrane region" description="Helical" evidence="5">
    <location>
        <begin position="56"/>
        <end position="77"/>
    </location>
</feature>
<dbReference type="PANTHER" id="PTHR35371">
    <property type="entry name" value="INNER MEMBRANE PROTEIN"/>
    <property type="match status" value="1"/>
</dbReference>
<dbReference type="AlphaFoldDB" id="A0AAJ1X5P9"/>
<keyword evidence="2 5" id="KW-0812">Transmembrane</keyword>
<gene>
    <name evidence="6" type="ORF">NOI20_11395</name>
</gene>
<evidence type="ECO:0000256" key="3">
    <source>
        <dbReference type="ARBA" id="ARBA00022989"/>
    </source>
</evidence>
<keyword evidence="7" id="KW-1185">Reference proteome</keyword>
<comment type="caution">
    <text evidence="6">The sequence shown here is derived from an EMBL/GenBank/DDBJ whole genome shotgun (WGS) entry which is preliminary data.</text>
</comment>
<evidence type="ECO:0000313" key="7">
    <source>
        <dbReference type="Proteomes" id="UP001227162"/>
    </source>
</evidence>
<keyword evidence="4 5" id="KW-0472">Membrane</keyword>
<dbReference type="InterPro" id="IPR023352">
    <property type="entry name" value="MAPEG-like_dom_sf"/>
</dbReference>
<evidence type="ECO:0000256" key="1">
    <source>
        <dbReference type="ARBA" id="ARBA00004370"/>
    </source>
</evidence>
<reference evidence="6" key="1">
    <citation type="submission" date="2022-07" db="EMBL/GenBank/DDBJ databases">
        <authorList>
            <person name="Otstavnykh N."/>
            <person name="Isaeva M."/>
            <person name="Bystritskaya E."/>
        </authorList>
    </citation>
    <scope>NUCLEOTIDE SEQUENCE</scope>
    <source>
        <strain evidence="6">10Alg 79</strain>
    </source>
</reference>
<name>A0AAJ1X5P9_9RHOB</name>
<evidence type="ECO:0000313" key="6">
    <source>
        <dbReference type="EMBL" id="MDQ2094716.1"/>
    </source>
</evidence>